<dbReference type="AlphaFoldDB" id="A0A839HG77"/>
<keyword evidence="3" id="KW-1185">Reference proteome</keyword>
<sequence>MATVPIVAAAATDSTVGATYEMGFADGYNQGVSAGRAAGAGECATNPTGCGITFAALAASRSWYGETEANDNIVSADPLALDQGFLAQSYAAEDQDWFYVVTTAQNTNLTLNFSMPSMAVGSLAGWVISIRDAIGMPIAEFNTGYTSVADARVGMDYYVTLGLKGTYYVVVKPAPDALNYNQYQVKAHLEAAANTDPNFVVGFYDAETEPNNDPTVADVITKGVSMYGLINLMFNGVVAGDPSYTWGQGEDDWYVYESPGNEIVRLSFCDREYCSAGNWSVQIFDENGIERTDVSNYVDACNNPVNPPPADGCGGVLPLLSYDEVALVTFNTTSCGASPCECDVDCRPVPEVWNIGLEHAGKYYMRVNHQRRIEAPCAAFALDTDNNGVLNNDDRVNGVFSPCGCASGYSCDITVLNPNITAANINCATEVQTITDANGETTESVGTCPPCSNGTGGGNEAQCNLGCGCAAYGSVVQLPLWDDAEANSVYTSQYNYSWTTNPRGSEITTPSNSTINTDAYTDYTNRPSAY</sequence>
<comment type="caution">
    <text evidence="2">The sequence shown here is derived from an EMBL/GenBank/DDBJ whole genome shotgun (WGS) entry which is preliminary data.</text>
</comment>
<accession>A0A839HG77</accession>
<evidence type="ECO:0000313" key="3">
    <source>
        <dbReference type="Proteomes" id="UP000548632"/>
    </source>
</evidence>
<reference evidence="2 3" key="1">
    <citation type="journal article" date="2020" name="Arch. Microbiol.">
        <title>The genome sequence of the giant phototrophic gammaproteobacterium Thiospirillum jenense gives insight into its physiological properties and phylogenetic relationships.</title>
        <authorList>
            <person name="Imhoff J.F."/>
            <person name="Meyer T.E."/>
            <person name="Kyndt J.A."/>
        </authorList>
    </citation>
    <scope>NUCLEOTIDE SEQUENCE [LARGE SCALE GENOMIC DNA]</scope>
    <source>
        <strain evidence="2 3">DSM 216</strain>
    </source>
</reference>
<gene>
    <name evidence="2" type="ORF">HUK38_08680</name>
</gene>
<proteinExistence type="predicted"/>
<evidence type="ECO:0000256" key="1">
    <source>
        <dbReference type="SAM" id="MobiDB-lite"/>
    </source>
</evidence>
<feature type="region of interest" description="Disordered" evidence="1">
    <location>
        <begin position="503"/>
        <end position="530"/>
    </location>
</feature>
<protein>
    <submittedName>
        <fullName evidence="2">Uncharacterized protein</fullName>
    </submittedName>
</protein>
<dbReference type="RefSeq" id="WP_182583930.1">
    <property type="nucleotide sequence ID" value="NZ_JABVCQ010000016.1"/>
</dbReference>
<name>A0A839HG77_9GAMM</name>
<evidence type="ECO:0000313" key="2">
    <source>
        <dbReference type="EMBL" id="MBB1126306.1"/>
    </source>
</evidence>
<organism evidence="2 3">
    <name type="scientific">Thiospirillum jenense</name>
    <dbReference type="NCBI Taxonomy" id="1653858"/>
    <lineage>
        <taxon>Bacteria</taxon>
        <taxon>Pseudomonadati</taxon>
        <taxon>Pseudomonadota</taxon>
        <taxon>Gammaproteobacteria</taxon>
        <taxon>Chromatiales</taxon>
        <taxon>Chromatiaceae</taxon>
        <taxon>Thiospirillum</taxon>
    </lineage>
</organism>
<dbReference type="Gene3D" id="2.60.120.380">
    <property type="match status" value="2"/>
</dbReference>
<dbReference type="EMBL" id="JABVCQ010000016">
    <property type="protein sequence ID" value="MBB1126306.1"/>
    <property type="molecule type" value="Genomic_DNA"/>
</dbReference>
<dbReference type="Proteomes" id="UP000548632">
    <property type="component" value="Unassembled WGS sequence"/>
</dbReference>